<dbReference type="PANTHER" id="PTHR21137:SF35">
    <property type="entry name" value="ODORANT RECEPTOR 19A-RELATED"/>
    <property type="match status" value="1"/>
</dbReference>
<keyword evidence="12" id="KW-1185">Reference proteome</keyword>
<sequence>MVVKESEIKVSRVTRKILQYSLIWPKEGDEINPGKWYYIRIFTFLSFTSLWCIAICMHFIIVLKDKIDWDVTEEIAIIIAIYGTYYMVLAYVKNQKKAARILRDLSNFERFGVPPGFEEEEKRLKVYIIGIFIYAFLTITFYNFFKLSQKGACERFNEEHHLDENCGLLSPVWIPFKVDRFPQFELVFLYLFTCCHLLMKLPLVVSYNALEMVHHIILRINHLKIMITECFDEPEYEISRRKLTQCILYHIEILEFATRVDDCFSNCMFAHLTLTGAICACLEKQIVAGISRFGAILHFIGWILALFIGCLGGQHFINASDTIPESIWASKWYNANLRLRKDLLLMMMRSQRDLHITAGPFGVVSYALFLSVLKMSYSILCVLTS</sequence>
<feature type="transmembrane region" description="Helical" evidence="10">
    <location>
        <begin position="187"/>
        <end position="210"/>
    </location>
</feature>
<dbReference type="GO" id="GO:0050911">
    <property type="term" value="P:detection of chemical stimulus involved in sensory perception of smell"/>
    <property type="evidence" value="ECO:0000318"/>
    <property type="project" value="GO_Central"/>
</dbReference>
<dbReference type="Proteomes" id="UP000007266">
    <property type="component" value="Linkage group 9"/>
</dbReference>
<dbReference type="GO" id="GO:0005886">
    <property type="term" value="C:plasma membrane"/>
    <property type="evidence" value="ECO:0000318"/>
    <property type="project" value="GO_Central"/>
</dbReference>
<dbReference type="InParanoid" id="D6X140"/>
<evidence type="ECO:0000256" key="2">
    <source>
        <dbReference type="ARBA" id="ARBA00022475"/>
    </source>
</evidence>
<feature type="transmembrane region" description="Helical" evidence="10">
    <location>
        <begin position="41"/>
        <end position="63"/>
    </location>
</feature>
<reference evidence="11 12" key="1">
    <citation type="journal article" date="2008" name="Nature">
        <title>The genome of the model beetle and pest Tribolium castaneum.</title>
        <authorList>
            <consortium name="Tribolium Genome Sequencing Consortium"/>
            <person name="Richards S."/>
            <person name="Gibbs R.A."/>
            <person name="Weinstock G.M."/>
            <person name="Brown S.J."/>
            <person name="Denell R."/>
            <person name="Beeman R.W."/>
            <person name="Gibbs R."/>
            <person name="Beeman R.W."/>
            <person name="Brown S.J."/>
            <person name="Bucher G."/>
            <person name="Friedrich M."/>
            <person name="Grimmelikhuijzen C.J."/>
            <person name="Klingler M."/>
            <person name="Lorenzen M."/>
            <person name="Richards S."/>
            <person name="Roth S."/>
            <person name="Schroder R."/>
            <person name="Tautz D."/>
            <person name="Zdobnov E.M."/>
            <person name="Muzny D."/>
            <person name="Gibbs R.A."/>
            <person name="Weinstock G.M."/>
            <person name="Attaway T."/>
            <person name="Bell S."/>
            <person name="Buhay C.J."/>
            <person name="Chandrabose M.N."/>
            <person name="Chavez D."/>
            <person name="Clerk-Blankenburg K.P."/>
            <person name="Cree A."/>
            <person name="Dao M."/>
            <person name="Davis C."/>
            <person name="Chacko J."/>
            <person name="Dinh H."/>
            <person name="Dugan-Rocha S."/>
            <person name="Fowler G."/>
            <person name="Garner T.T."/>
            <person name="Garnes J."/>
            <person name="Gnirke A."/>
            <person name="Hawes A."/>
            <person name="Hernandez J."/>
            <person name="Hines S."/>
            <person name="Holder M."/>
            <person name="Hume J."/>
            <person name="Jhangiani S.N."/>
            <person name="Joshi V."/>
            <person name="Khan Z.M."/>
            <person name="Jackson L."/>
            <person name="Kovar C."/>
            <person name="Kowis A."/>
            <person name="Lee S."/>
            <person name="Lewis L.R."/>
            <person name="Margolis J."/>
            <person name="Morgan M."/>
            <person name="Nazareth L.V."/>
            <person name="Nguyen N."/>
            <person name="Okwuonu G."/>
            <person name="Parker D."/>
            <person name="Richards S."/>
            <person name="Ruiz S.J."/>
            <person name="Santibanez J."/>
            <person name="Savard J."/>
            <person name="Scherer S.E."/>
            <person name="Schneider B."/>
            <person name="Sodergren E."/>
            <person name="Tautz D."/>
            <person name="Vattahil S."/>
            <person name="Villasana D."/>
            <person name="White C.S."/>
            <person name="Wright R."/>
            <person name="Park Y."/>
            <person name="Beeman R.W."/>
            <person name="Lord J."/>
            <person name="Oppert B."/>
            <person name="Lorenzen M."/>
            <person name="Brown S."/>
            <person name="Wang L."/>
            <person name="Savard J."/>
            <person name="Tautz D."/>
            <person name="Richards S."/>
            <person name="Weinstock G."/>
            <person name="Gibbs R.A."/>
            <person name="Liu Y."/>
            <person name="Worley K."/>
            <person name="Weinstock G."/>
            <person name="Elsik C.G."/>
            <person name="Reese J.T."/>
            <person name="Elhaik E."/>
            <person name="Landan G."/>
            <person name="Graur D."/>
            <person name="Arensburger P."/>
            <person name="Atkinson P."/>
            <person name="Beeman R.W."/>
            <person name="Beidler J."/>
            <person name="Brown S.J."/>
            <person name="Demuth J.P."/>
            <person name="Drury D.W."/>
            <person name="Du Y.Z."/>
            <person name="Fujiwara H."/>
            <person name="Lorenzen M."/>
            <person name="Maselli V."/>
            <person name="Osanai M."/>
            <person name="Park Y."/>
            <person name="Robertson H.M."/>
            <person name="Tu Z."/>
            <person name="Wang J.J."/>
            <person name="Wang S."/>
            <person name="Richards S."/>
            <person name="Song H."/>
            <person name="Zhang L."/>
            <person name="Sodergren E."/>
            <person name="Werner D."/>
            <person name="Stanke M."/>
            <person name="Morgenstern B."/>
            <person name="Solovyev V."/>
            <person name="Kosarev P."/>
            <person name="Brown G."/>
            <person name="Chen H.C."/>
            <person name="Ermolaeva O."/>
            <person name="Hlavina W."/>
            <person name="Kapustin Y."/>
            <person name="Kiryutin B."/>
            <person name="Kitts P."/>
            <person name="Maglott D."/>
            <person name="Pruitt K."/>
            <person name="Sapojnikov V."/>
            <person name="Souvorov A."/>
            <person name="Mackey A.J."/>
            <person name="Waterhouse R.M."/>
            <person name="Wyder S."/>
            <person name="Zdobnov E.M."/>
            <person name="Zdobnov E.M."/>
            <person name="Wyder S."/>
            <person name="Kriventseva E.V."/>
            <person name="Kadowaki T."/>
            <person name="Bork P."/>
            <person name="Aranda M."/>
            <person name="Bao R."/>
            <person name="Beermann A."/>
            <person name="Berns N."/>
            <person name="Bolognesi R."/>
            <person name="Bonneton F."/>
            <person name="Bopp D."/>
            <person name="Brown S.J."/>
            <person name="Bucher G."/>
            <person name="Butts T."/>
            <person name="Chaumot A."/>
            <person name="Denell R.E."/>
            <person name="Ferrier D.E."/>
            <person name="Friedrich M."/>
            <person name="Gordon C.M."/>
            <person name="Jindra M."/>
            <person name="Klingler M."/>
            <person name="Lan Q."/>
            <person name="Lattorff H.M."/>
            <person name="Laudet V."/>
            <person name="von Levetsow C."/>
            <person name="Liu Z."/>
            <person name="Lutz R."/>
            <person name="Lynch J.A."/>
            <person name="da Fonseca R.N."/>
            <person name="Posnien N."/>
            <person name="Reuter R."/>
            <person name="Roth S."/>
            <person name="Savard J."/>
            <person name="Schinko J.B."/>
            <person name="Schmitt C."/>
            <person name="Schoppmeier M."/>
            <person name="Schroder R."/>
            <person name="Shippy T.D."/>
            <person name="Simonnet F."/>
            <person name="Marques-Souza H."/>
            <person name="Tautz D."/>
            <person name="Tomoyasu Y."/>
            <person name="Trauner J."/>
            <person name="Van der Zee M."/>
            <person name="Vervoort M."/>
            <person name="Wittkopp N."/>
            <person name="Wimmer E.A."/>
            <person name="Yang X."/>
            <person name="Jones A.K."/>
            <person name="Sattelle D.B."/>
            <person name="Ebert P.R."/>
            <person name="Nelson D."/>
            <person name="Scott J.G."/>
            <person name="Beeman R.W."/>
            <person name="Muthukrishnan S."/>
            <person name="Kramer K.J."/>
            <person name="Arakane Y."/>
            <person name="Beeman R.W."/>
            <person name="Zhu Q."/>
            <person name="Hogenkamp D."/>
            <person name="Dixit R."/>
            <person name="Oppert B."/>
            <person name="Jiang H."/>
            <person name="Zou Z."/>
            <person name="Marshall J."/>
            <person name="Elpidina E."/>
            <person name="Vinokurov K."/>
            <person name="Oppert C."/>
            <person name="Zou Z."/>
            <person name="Evans J."/>
            <person name="Lu Z."/>
            <person name="Zhao P."/>
            <person name="Sumathipala N."/>
            <person name="Altincicek B."/>
            <person name="Vilcinskas A."/>
            <person name="Williams M."/>
            <person name="Hultmark D."/>
            <person name="Hetru C."/>
            <person name="Jiang H."/>
            <person name="Grimmelikhuijzen C.J."/>
            <person name="Hauser F."/>
            <person name="Cazzamali G."/>
            <person name="Williamson M."/>
            <person name="Park Y."/>
            <person name="Li B."/>
            <person name="Tanaka Y."/>
            <person name="Predel R."/>
            <person name="Neupert S."/>
            <person name="Schachtner J."/>
            <person name="Verleyen P."/>
            <person name="Raible F."/>
            <person name="Bork P."/>
            <person name="Friedrich M."/>
            <person name="Walden K.K."/>
            <person name="Robertson H.M."/>
            <person name="Angeli S."/>
            <person name="Foret S."/>
            <person name="Bucher G."/>
            <person name="Schuetz S."/>
            <person name="Maleszka R."/>
            <person name="Wimmer E.A."/>
            <person name="Beeman R.W."/>
            <person name="Lorenzen M."/>
            <person name="Tomoyasu Y."/>
            <person name="Miller S.C."/>
            <person name="Grossmann D."/>
            <person name="Bucher G."/>
        </authorList>
    </citation>
    <scope>NUCLEOTIDE SEQUENCE [LARGE SCALE GENOMIC DNA]</scope>
    <source>
        <strain evidence="11 12">Georgia GA2</strain>
    </source>
</reference>
<protein>
    <recommendedName>
        <fullName evidence="10">Odorant receptor</fullName>
    </recommendedName>
</protein>
<name>D6X140_TRICA</name>
<evidence type="ECO:0000256" key="4">
    <source>
        <dbReference type="ARBA" id="ARBA00022692"/>
    </source>
</evidence>
<dbReference type="GO" id="GO:0005549">
    <property type="term" value="F:odorant binding"/>
    <property type="evidence" value="ECO:0007669"/>
    <property type="project" value="InterPro"/>
</dbReference>
<dbReference type="Pfam" id="PF02949">
    <property type="entry name" value="7tm_6"/>
    <property type="match status" value="1"/>
</dbReference>
<evidence type="ECO:0000256" key="9">
    <source>
        <dbReference type="ARBA" id="ARBA00023224"/>
    </source>
</evidence>
<reference evidence="11 12" key="2">
    <citation type="journal article" date="2010" name="Nucleic Acids Res.">
        <title>BeetleBase in 2010: revisions to provide comprehensive genomic information for Tribolium castaneum.</title>
        <authorList>
            <person name="Kim H.S."/>
            <person name="Murphy T."/>
            <person name="Xia J."/>
            <person name="Caragea D."/>
            <person name="Park Y."/>
            <person name="Beeman R.W."/>
            <person name="Lorenzen M.D."/>
            <person name="Butcher S."/>
            <person name="Manak J.R."/>
            <person name="Brown S.J."/>
        </authorList>
    </citation>
    <scope>GENOME REANNOTATION</scope>
    <source>
        <strain evidence="11 12">Georgia GA2</strain>
    </source>
</reference>
<evidence type="ECO:0000256" key="3">
    <source>
        <dbReference type="ARBA" id="ARBA00022606"/>
    </source>
</evidence>
<dbReference type="PhylomeDB" id="D6X140"/>
<feature type="transmembrane region" description="Helical" evidence="10">
    <location>
        <begin position="126"/>
        <end position="145"/>
    </location>
</feature>
<evidence type="ECO:0000313" key="11">
    <source>
        <dbReference type="EMBL" id="EFA10670.1"/>
    </source>
</evidence>
<dbReference type="FunCoup" id="D6X140">
    <property type="interactions" value="54"/>
</dbReference>
<comment type="similarity">
    <text evidence="10">Belongs to the insect chemoreceptor superfamily. Heteromeric odorant receptor channel (TC 1.A.69) family.</text>
</comment>
<dbReference type="PANTHER" id="PTHR21137">
    <property type="entry name" value="ODORANT RECEPTOR"/>
    <property type="match status" value="1"/>
</dbReference>
<keyword evidence="2" id="KW-1003">Cell membrane</keyword>
<evidence type="ECO:0000256" key="5">
    <source>
        <dbReference type="ARBA" id="ARBA00022725"/>
    </source>
</evidence>
<dbReference type="GO" id="GO:0007165">
    <property type="term" value="P:signal transduction"/>
    <property type="evidence" value="ECO:0007669"/>
    <property type="project" value="UniProtKB-KW"/>
</dbReference>
<evidence type="ECO:0000256" key="7">
    <source>
        <dbReference type="ARBA" id="ARBA00023136"/>
    </source>
</evidence>
<keyword evidence="6 10" id="KW-1133">Transmembrane helix</keyword>
<keyword evidence="7 10" id="KW-0472">Membrane</keyword>
<evidence type="ECO:0000313" key="12">
    <source>
        <dbReference type="Proteomes" id="UP000007266"/>
    </source>
</evidence>
<keyword evidence="9 10" id="KW-0807">Transducer</keyword>
<evidence type="ECO:0000256" key="6">
    <source>
        <dbReference type="ARBA" id="ARBA00022989"/>
    </source>
</evidence>
<organism evidence="11 12">
    <name type="scientific">Tribolium castaneum</name>
    <name type="common">Red flour beetle</name>
    <dbReference type="NCBI Taxonomy" id="7070"/>
    <lineage>
        <taxon>Eukaryota</taxon>
        <taxon>Metazoa</taxon>
        <taxon>Ecdysozoa</taxon>
        <taxon>Arthropoda</taxon>
        <taxon>Hexapoda</taxon>
        <taxon>Insecta</taxon>
        <taxon>Pterygota</taxon>
        <taxon>Neoptera</taxon>
        <taxon>Endopterygota</taxon>
        <taxon>Coleoptera</taxon>
        <taxon>Polyphaga</taxon>
        <taxon>Cucujiformia</taxon>
        <taxon>Tenebrionidae</taxon>
        <taxon>Tenebrionidae incertae sedis</taxon>
        <taxon>Tribolium</taxon>
    </lineage>
</organism>
<accession>D6X140</accession>
<keyword evidence="4 10" id="KW-0812">Transmembrane</keyword>
<feature type="transmembrane region" description="Helical" evidence="10">
    <location>
        <begin position="354"/>
        <end position="373"/>
    </location>
</feature>
<evidence type="ECO:0000256" key="8">
    <source>
        <dbReference type="ARBA" id="ARBA00023170"/>
    </source>
</evidence>
<dbReference type="EMBL" id="KQ971367">
    <property type="protein sequence ID" value="EFA10670.1"/>
    <property type="molecule type" value="Genomic_DNA"/>
</dbReference>
<feature type="transmembrane region" description="Helical" evidence="10">
    <location>
        <begin position="75"/>
        <end position="92"/>
    </location>
</feature>
<keyword evidence="5 10" id="KW-0552">Olfaction</keyword>
<gene>
    <name evidence="11" type="primary">Or95</name>
    <name evidence="11" type="synonym">GLEAN_04303</name>
    <name evidence="11" type="ORF">TcasGA2_TC004303</name>
</gene>
<proteinExistence type="inferred from homology"/>
<keyword evidence="3 10" id="KW-0716">Sensory transduction</keyword>
<comment type="caution">
    <text evidence="10">Lacks conserved residue(s) required for the propagation of feature annotation.</text>
</comment>
<comment type="subcellular location">
    <subcellularLocation>
        <location evidence="1 10">Cell membrane</location>
        <topology evidence="1 10">Multi-pass membrane protein</topology>
    </subcellularLocation>
</comment>
<dbReference type="HOGENOM" id="CLU_062908_0_0_1"/>
<dbReference type="InterPro" id="IPR004117">
    <property type="entry name" value="7tm6_olfct_rcpt"/>
</dbReference>
<feature type="transmembrane region" description="Helical" evidence="10">
    <location>
        <begin position="293"/>
        <end position="317"/>
    </location>
</feature>
<evidence type="ECO:0000256" key="10">
    <source>
        <dbReference type="RuleBase" id="RU351113"/>
    </source>
</evidence>
<evidence type="ECO:0000256" key="1">
    <source>
        <dbReference type="ARBA" id="ARBA00004651"/>
    </source>
</evidence>
<dbReference type="GO" id="GO:0004984">
    <property type="term" value="F:olfactory receptor activity"/>
    <property type="evidence" value="ECO:0000318"/>
    <property type="project" value="GO_Central"/>
</dbReference>
<dbReference type="AlphaFoldDB" id="D6X140"/>
<keyword evidence="8 10" id="KW-0675">Receptor</keyword>